<dbReference type="HOGENOM" id="CLU_1375295_0_0_1"/>
<dbReference type="STRING" id="13249.T1H9F4"/>
<evidence type="ECO:0000259" key="1">
    <source>
        <dbReference type="Pfam" id="PF25597"/>
    </source>
</evidence>
<dbReference type="AlphaFoldDB" id="T1H9F4"/>
<keyword evidence="3" id="KW-1185">Reference proteome</keyword>
<dbReference type="InParanoid" id="T1H9F4"/>
<feature type="domain" description="Retroviral polymerase SH3-like" evidence="1">
    <location>
        <begin position="4"/>
        <end position="65"/>
    </location>
</feature>
<protein>
    <recommendedName>
        <fullName evidence="1">Retroviral polymerase SH3-like domain-containing protein</fullName>
    </recommendedName>
</protein>
<accession>T1H9F4</accession>
<reference evidence="2" key="1">
    <citation type="submission" date="2015-05" db="UniProtKB">
        <authorList>
            <consortium name="EnsemblMetazoa"/>
        </authorList>
    </citation>
    <scope>IDENTIFICATION</scope>
</reference>
<sequence length="199" mass="22716">CFGCRSYCLDSRPSRGKLEPRGKSGIFLGYSEESKGYRIWLTNEKKIIITRDVEFIEDCKGSTTKNKGSIFEASYEHKNNIEEFSEPEFKDVQMNLDNENMERVNDESIDELKEQSTIKRGRGRPKVIRTGLRGRPRKLHNVTPVTEEEEPEVNTATLEEVLFSEIPIDQALNGPSSNEWYKAITTEVSSILKNDMGSS</sequence>
<organism evidence="2 3">
    <name type="scientific">Rhodnius prolixus</name>
    <name type="common">Triatomid bug</name>
    <dbReference type="NCBI Taxonomy" id="13249"/>
    <lineage>
        <taxon>Eukaryota</taxon>
        <taxon>Metazoa</taxon>
        <taxon>Ecdysozoa</taxon>
        <taxon>Arthropoda</taxon>
        <taxon>Hexapoda</taxon>
        <taxon>Insecta</taxon>
        <taxon>Pterygota</taxon>
        <taxon>Neoptera</taxon>
        <taxon>Paraneoptera</taxon>
        <taxon>Hemiptera</taxon>
        <taxon>Heteroptera</taxon>
        <taxon>Panheteroptera</taxon>
        <taxon>Cimicomorpha</taxon>
        <taxon>Reduviidae</taxon>
        <taxon>Triatominae</taxon>
        <taxon>Rhodnius</taxon>
    </lineage>
</organism>
<dbReference type="Proteomes" id="UP000015103">
    <property type="component" value="Unassembled WGS sequence"/>
</dbReference>
<dbReference type="VEuPathDB" id="VectorBase:RPRC000657"/>
<proteinExistence type="predicted"/>
<dbReference type="EnsemblMetazoa" id="RPRC000657-RA">
    <property type="protein sequence ID" value="RPRC000657-PA"/>
    <property type="gene ID" value="RPRC000657"/>
</dbReference>
<evidence type="ECO:0000313" key="3">
    <source>
        <dbReference type="Proteomes" id="UP000015103"/>
    </source>
</evidence>
<dbReference type="eggNOG" id="KOG0017">
    <property type="taxonomic scope" value="Eukaryota"/>
</dbReference>
<dbReference type="InterPro" id="IPR057670">
    <property type="entry name" value="SH3_retrovirus"/>
</dbReference>
<evidence type="ECO:0000313" key="2">
    <source>
        <dbReference type="EnsemblMetazoa" id="RPRC000657-PA"/>
    </source>
</evidence>
<dbReference type="EMBL" id="ACPB03040473">
    <property type="status" value="NOT_ANNOTATED_CDS"/>
    <property type="molecule type" value="Genomic_DNA"/>
</dbReference>
<dbReference type="OMA" id="AMNREND"/>
<dbReference type="Pfam" id="PF25597">
    <property type="entry name" value="SH3_retrovirus"/>
    <property type="match status" value="1"/>
</dbReference>
<name>T1H9F4_RHOPR</name>